<evidence type="ECO:0000256" key="1">
    <source>
        <dbReference type="SAM" id="MobiDB-lite"/>
    </source>
</evidence>
<dbReference type="SUPFAM" id="SSF81383">
    <property type="entry name" value="F-box domain"/>
    <property type="match status" value="1"/>
</dbReference>
<dbReference type="InterPro" id="IPR036047">
    <property type="entry name" value="F-box-like_dom_sf"/>
</dbReference>
<reference evidence="3 4" key="1">
    <citation type="journal article" date="2020" name="ISME J.">
        <title>Uncovering the hidden diversity of litter-decomposition mechanisms in mushroom-forming fungi.</title>
        <authorList>
            <person name="Floudas D."/>
            <person name="Bentzer J."/>
            <person name="Ahren D."/>
            <person name="Johansson T."/>
            <person name="Persson P."/>
            <person name="Tunlid A."/>
        </authorList>
    </citation>
    <scope>NUCLEOTIDE SEQUENCE [LARGE SCALE GENOMIC DNA]</scope>
    <source>
        <strain evidence="3 4">CBS 101986</strain>
    </source>
</reference>
<feature type="compositionally biased region" description="Basic residues" evidence="1">
    <location>
        <begin position="58"/>
        <end position="69"/>
    </location>
</feature>
<dbReference type="PROSITE" id="PS50181">
    <property type="entry name" value="FBOX"/>
    <property type="match status" value="1"/>
</dbReference>
<accession>A0A8H5B848</accession>
<dbReference type="Pfam" id="PF00646">
    <property type="entry name" value="F-box"/>
    <property type="match status" value="1"/>
</dbReference>
<dbReference type="OrthoDB" id="2322499at2759"/>
<protein>
    <recommendedName>
        <fullName evidence="2">F-box domain-containing protein</fullName>
    </recommendedName>
</protein>
<evidence type="ECO:0000313" key="3">
    <source>
        <dbReference type="EMBL" id="KAF5318001.1"/>
    </source>
</evidence>
<proteinExistence type="predicted"/>
<dbReference type="EMBL" id="JAACJJ010000031">
    <property type="protein sequence ID" value="KAF5318001.1"/>
    <property type="molecule type" value="Genomic_DNA"/>
</dbReference>
<sequence>MPNERKSTRLAKATMKATPESGDDMGDSDSEFDEDELLNKNQGPAVKRKASGKTSTRSSKKQPPKKKFKGMRGLLSNVVDMPMDILFEIFGNLLPIDLWNLARTSKDLRSILMSSTSAFVWREARKNDPHHLPDCPSEMSEPEFAALCYAKHCTTCLRVTPSPYHIWAERVRLCRKCVNAECEEFPPDLPTELFDVDVLPWVLLPGREPNVIYKAALNSLRTTIQKLKKRGREQAIFSSDLVKQMKQRERHARECEEWFRRRQDDIEAEKGNIINQRRAEVMAYVKQLGWSDELLNSFVATVAIRDCSTINKACHKKITEQVLTGLEQFLNTFFGDLEIKYAKWKTEKKLKDRLPLLRNVRNECAARFSLDIPVITTRDLFHVPQVRSLIVDTPFSTTLPEIRKLLGPVSQQFHRYVEEWQNKQKESLRKMVGDAYGSEHVLGIEGDILKLATTFFDCKNCLPAIIWPTRAMVHYHSIENTWGYGPSNMNGLTEERKTEVKTAASVLRQRQWNDEGHIAFDKSRSMMLGEVIRLCGFDPKATTVEEMNDADPILECLACNSVYKGRTLMKWSRTVRHCCQVHGNRYGYNPNPTKMKLRVVDGPDLPFIQLQLNHMREKTLSAQGNKDSFCARCRHEGNLPDLKTHWKEVHKEPVGDGCILRKLDTSDEVDEYILWPPLEPEELASAGGTEITLNS</sequence>
<feature type="domain" description="F-box" evidence="2">
    <location>
        <begin position="75"/>
        <end position="124"/>
    </location>
</feature>
<keyword evidence="4" id="KW-1185">Reference proteome</keyword>
<dbReference type="Proteomes" id="UP000567179">
    <property type="component" value="Unassembled WGS sequence"/>
</dbReference>
<evidence type="ECO:0000259" key="2">
    <source>
        <dbReference type="PROSITE" id="PS50181"/>
    </source>
</evidence>
<dbReference type="InterPro" id="IPR001810">
    <property type="entry name" value="F-box_dom"/>
</dbReference>
<gene>
    <name evidence="3" type="ORF">D9619_012275</name>
</gene>
<dbReference type="AlphaFoldDB" id="A0A8H5B848"/>
<feature type="region of interest" description="Disordered" evidence="1">
    <location>
        <begin position="1"/>
        <end position="69"/>
    </location>
</feature>
<feature type="compositionally biased region" description="Acidic residues" evidence="1">
    <location>
        <begin position="21"/>
        <end position="36"/>
    </location>
</feature>
<organism evidence="3 4">
    <name type="scientific">Psilocybe cf. subviscida</name>
    <dbReference type="NCBI Taxonomy" id="2480587"/>
    <lineage>
        <taxon>Eukaryota</taxon>
        <taxon>Fungi</taxon>
        <taxon>Dikarya</taxon>
        <taxon>Basidiomycota</taxon>
        <taxon>Agaricomycotina</taxon>
        <taxon>Agaricomycetes</taxon>
        <taxon>Agaricomycetidae</taxon>
        <taxon>Agaricales</taxon>
        <taxon>Agaricineae</taxon>
        <taxon>Strophariaceae</taxon>
        <taxon>Psilocybe</taxon>
    </lineage>
</organism>
<comment type="caution">
    <text evidence="3">The sequence shown here is derived from an EMBL/GenBank/DDBJ whole genome shotgun (WGS) entry which is preliminary data.</text>
</comment>
<evidence type="ECO:0000313" key="4">
    <source>
        <dbReference type="Proteomes" id="UP000567179"/>
    </source>
</evidence>
<dbReference type="SMART" id="SM00256">
    <property type="entry name" value="FBOX"/>
    <property type="match status" value="1"/>
</dbReference>
<name>A0A8H5B848_9AGAR</name>